<evidence type="ECO:0000256" key="2">
    <source>
        <dbReference type="ARBA" id="ARBA00022723"/>
    </source>
</evidence>
<dbReference type="InterPro" id="IPR036922">
    <property type="entry name" value="Rieske_2Fe-2S_sf"/>
</dbReference>
<feature type="domain" description="Rieske" evidence="5">
    <location>
        <begin position="8"/>
        <end position="103"/>
    </location>
</feature>
<dbReference type="EMBL" id="DSID01000615">
    <property type="protein sequence ID" value="HEX71192.1"/>
    <property type="molecule type" value="Genomic_DNA"/>
</dbReference>
<dbReference type="CDD" id="cd03528">
    <property type="entry name" value="Rieske_RO_ferredoxin"/>
    <property type="match status" value="1"/>
</dbReference>
<evidence type="ECO:0000259" key="5">
    <source>
        <dbReference type="PROSITE" id="PS51296"/>
    </source>
</evidence>
<dbReference type="GO" id="GO:0051537">
    <property type="term" value="F:2 iron, 2 sulfur cluster binding"/>
    <property type="evidence" value="ECO:0007669"/>
    <property type="project" value="UniProtKB-KW"/>
</dbReference>
<sequence length="110" mass="12048">MAAPEGYVAVKRYDEIPEGGIVPFEVDDDERILVKLEGNVYALSGICTHEYAELAEGDLEDHVIYCPLHGSGFDLETGRVTALPATQPLPVYDVQIVDGVVYVSREPRQG</sequence>
<dbReference type="InterPro" id="IPR017941">
    <property type="entry name" value="Rieske_2Fe-2S"/>
</dbReference>
<dbReference type="AlphaFoldDB" id="A0A7C3A8R4"/>
<gene>
    <name evidence="6" type="ORF">ENP13_08130</name>
</gene>
<comment type="caution">
    <text evidence="6">The sequence shown here is derived from an EMBL/GenBank/DDBJ whole genome shotgun (WGS) entry which is preliminary data.</text>
</comment>
<dbReference type="PROSITE" id="PS51296">
    <property type="entry name" value="RIESKE"/>
    <property type="match status" value="1"/>
</dbReference>
<protein>
    <submittedName>
        <fullName evidence="6">Non-heme iron oxygenase ferredoxin subunit</fullName>
    </submittedName>
</protein>
<keyword evidence="2" id="KW-0479">Metal-binding</keyword>
<dbReference type="Gene3D" id="2.102.10.10">
    <property type="entry name" value="Rieske [2Fe-2S] iron-sulphur domain"/>
    <property type="match status" value="1"/>
</dbReference>
<dbReference type="PANTHER" id="PTHR21496">
    <property type="entry name" value="FERREDOXIN-RELATED"/>
    <property type="match status" value="1"/>
</dbReference>
<dbReference type="PANTHER" id="PTHR21496:SF23">
    <property type="entry name" value="3-PHENYLPROPIONATE_CINNAMIC ACID DIOXYGENASE FERREDOXIN SUBUNIT"/>
    <property type="match status" value="1"/>
</dbReference>
<accession>A0A7C3A8R4</accession>
<keyword evidence="3" id="KW-0408">Iron</keyword>
<evidence type="ECO:0000256" key="4">
    <source>
        <dbReference type="ARBA" id="ARBA00023014"/>
    </source>
</evidence>
<reference evidence="6" key="1">
    <citation type="journal article" date="2020" name="mSystems">
        <title>Genome- and Community-Level Interaction Insights into Carbon Utilization and Element Cycling Functions of Hydrothermarchaeota in Hydrothermal Sediment.</title>
        <authorList>
            <person name="Zhou Z."/>
            <person name="Liu Y."/>
            <person name="Xu W."/>
            <person name="Pan J."/>
            <person name="Luo Z.H."/>
            <person name="Li M."/>
        </authorList>
    </citation>
    <scope>NUCLEOTIDE SEQUENCE [LARGE SCALE GENOMIC DNA]</scope>
    <source>
        <strain evidence="6">SpSt-192</strain>
    </source>
</reference>
<dbReference type="GO" id="GO:0046872">
    <property type="term" value="F:metal ion binding"/>
    <property type="evidence" value="ECO:0007669"/>
    <property type="project" value="UniProtKB-KW"/>
</dbReference>
<evidence type="ECO:0000256" key="3">
    <source>
        <dbReference type="ARBA" id="ARBA00023004"/>
    </source>
</evidence>
<organism evidence="6">
    <name type="scientific">Thermorudis sp</name>
    <dbReference type="NCBI Taxonomy" id="1969470"/>
    <lineage>
        <taxon>Bacteria</taxon>
        <taxon>Pseudomonadati</taxon>
        <taxon>Thermomicrobiota</taxon>
        <taxon>Thermomicrobia</taxon>
        <taxon>Thermomicrobia incertae sedis</taxon>
        <taxon>Thermorudis</taxon>
    </lineage>
</organism>
<evidence type="ECO:0000313" key="6">
    <source>
        <dbReference type="EMBL" id="HEX71192.1"/>
    </source>
</evidence>
<dbReference type="SUPFAM" id="SSF50022">
    <property type="entry name" value="ISP domain"/>
    <property type="match status" value="1"/>
</dbReference>
<keyword evidence="1" id="KW-0001">2Fe-2S</keyword>
<keyword evidence="4" id="KW-0411">Iron-sulfur</keyword>
<evidence type="ECO:0000256" key="1">
    <source>
        <dbReference type="ARBA" id="ARBA00022714"/>
    </source>
</evidence>
<proteinExistence type="predicted"/>
<name>A0A7C3A8R4_9BACT</name>
<dbReference type="Pfam" id="PF00355">
    <property type="entry name" value="Rieske"/>
    <property type="match status" value="1"/>
</dbReference>